<feature type="transmembrane region" description="Helical" evidence="9">
    <location>
        <begin position="347"/>
        <end position="370"/>
    </location>
</feature>
<keyword evidence="3 10" id="KW-0808">Transferase</keyword>
<evidence type="ECO:0000256" key="7">
    <source>
        <dbReference type="ARBA" id="ARBA00023136"/>
    </source>
</evidence>
<feature type="transmembrane region" description="Helical" evidence="9">
    <location>
        <begin position="477"/>
        <end position="501"/>
    </location>
</feature>
<dbReference type="RefSeq" id="WP_183495130.1">
    <property type="nucleotide sequence ID" value="NZ_JACIFF010000003.1"/>
</dbReference>
<dbReference type="Proteomes" id="UP000576209">
    <property type="component" value="Unassembled WGS sequence"/>
</dbReference>
<dbReference type="CDD" id="cd06437">
    <property type="entry name" value="CESA_CaSu_A2"/>
    <property type="match status" value="1"/>
</dbReference>
<dbReference type="EMBL" id="JACIFF010000003">
    <property type="protein sequence ID" value="MBB4078872.1"/>
    <property type="molecule type" value="Genomic_DNA"/>
</dbReference>
<dbReference type="InterPro" id="IPR029044">
    <property type="entry name" value="Nucleotide-diphossugar_trans"/>
</dbReference>
<organism evidence="10 11">
    <name type="scientific">Neolewinella aquimaris</name>
    <dbReference type="NCBI Taxonomy" id="1835722"/>
    <lineage>
        <taxon>Bacteria</taxon>
        <taxon>Pseudomonadati</taxon>
        <taxon>Bacteroidota</taxon>
        <taxon>Saprospiria</taxon>
        <taxon>Saprospirales</taxon>
        <taxon>Lewinellaceae</taxon>
        <taxon>Neolewinella</taxon>
    </lineage>
</organism>
<name>A0A840E567_9BACT</name>
<comment type="subcellular location">
    <subcellularLocation>
        <location evidence="1">Golgi apparatus membrane</location>
        <topology evidence="1">Multi-pass membrane protein</topology>
    </subcellularLocation>
</comment>
<evidence type="ECO:0000256" key="5">
    <source>
        <dbReference type="ARBA" id="ARBA00022989"/>
    </source>
</evidence>
<sequence length="532" mass="59431">MTVVAFVVLAIYTFSLLYITVYCLLQFNLLYHYKQEGPTVEPPALPAGAATGTSLKRSTGATTLTAYTTKQPRISGIDLAPAAPPRFPFVTVQLPIYNELYVIGRLIDAVAAFDYPRDRYEIHILDDSTDETVALVAEKVKYYRARGYQIKQIIRAERQGYKAGALRDGTQLAGGEFIAIFDADFVPEPSFLRRTIPYFTDPTVGVVQTRWEHLNEDYSLITRLQALQLNVHFTVEQVGRMNGGHLLQFNGTAGVWRRAAIDAGGGWQPDTLTEDLDLSIRSQLAGYKIRYLERVGSPAELPVEMNSFKSQQHRWMKGGAETARKMLPDVWHSELALGHKVQATAHLLASSIFLFVFLCGVFSVPLLFLFSELAQYGFSKNFFALFLAGLLSVIGIYYVANVQSVANKEKNFAKSVFKFVFLFPLFLALSMGLSLHNSVAVLQGYRGKKSPFVRTPKFNISTVRDKLKSKKYLSGKLNLITVGEGVLCVYFLFAVWGAFYLQNTTFVVFHALLALGYGAIFFFSVKHLGLAK</sequence>
<keyword evidence="11" id="KW-1185">Reference proteome</keyword>
<evidence type="ECO:0000256" key="3">
    <source>
        <dbReference type="ARBA" id="ARBA00022679"/>
    </source>
</evidence>
<keyword evidence="5 9" id="KW-1133">Transmembrane helix</keyword>
<keyword evidence="2" id="KW-0328">Glycosyltransferase</keyword>
<dbReference type="FunFam" id="3.90.550.10:FF:000057">
    <property type="entry name" value="Glycosyltransferase-like protein, family 2"/>
    <property type="match status" value="1"/>
</dbReference>
<feature type="transmembrane region" description="Helical" evidence="9">
    <location>
        <begin position="382"/>
        <end position="400"/>
    </location>
</feature>
<evidence type="ECO:0000313" key="10">
    <source>
        <dbReference type="EMBL" id="MBB4078872.1"/>
    </source>
</evidence>
<feature type="transmembrane region" description="Helical" evidence="9">
    <location>
        <begin position="507"/>
        <end position="525"/>
    </location>
</feature>
<gene>
    <name evidence="10" type="ORF">GGR28_001489</name>
</gene>
<evidence type="ECO:0000256" key="2">
    <source>
        <dbReference type="ARBA" id="ARBA00022676"/>
    </source>
</evidence>
<dbReference type="SUPFAM" id="SSF53448">
    <property type="entry name" value="Nucleotide-diphospho-sugar transferases"/>
    <property type="match status" value="1"/>
</dbReference>
<comment type="caution">
    <text evidence="10">The sequence shown here is derived from an EMBL/GenBank/DDBJ whole genome shotgun (WGS) entry which is preliminary data.</text>
</comment>
<accession>A0A840E567</accession>
<proteinExistence type="predicted"/>
<dbReference type="PANTHER" id="PTHR32044">
    <property type="entry name" value="GLUCOMANNAN 4-BETA-MANNOSYLTRANSFERASE 9"/>
    <property type="match status" value="1"/>
</dbReference>
<feature type="transmembrane region" description="Helical" evidence="9">
    <location>
        <begin position="420"/>
        <end position="442"/>
    </location>
</feature>
<dbReference type="AlphaFoldDB" id="A0A840E567"/>
<keyword evidence="4 9" id="KW-0812">Transmembrane</keyword>
<keyword evidence="6" id="KW-0333">Golgi apparatus</keyword>
<protein>
    <submittedName>
        <fullName evidence="10">Cellulose synthase/poly-beta-1,6-N-acetylglucosamine synthase-like glycosyltransferase</fullName>
    </submittedName>
</protein>
<dbReference type="GO" id="GO:0071555">
    <property type="term" value="P:cell wall organization"/>
    <property type="evidence" value="ECO:0007669"/>
    <property type="project" value="UniProtKB-KW"/>
</dbReference>
<evidence type="ECO:0000313" key="11">
    <source>
        <dbReference type="Proteomes" id="UP000576209"/>
    </source>
</evidence>
<reference evidence="10 11" key="1">
    <citation type="submission" date="2020-08" db="EMBL/GenBank/DDBJ databases">
        <title>Genomic Encyclopedia of Type Strains, Phase IV (KMG-IV): sequencing the most valuable type-strain genomes for metagenomic binning, comparative biology and taxonomic classification.</title>
        <authorList>
            <person name="Goeker M."/>
        </authorList>
    </citation>
    <scope>NUCLEOTIDE SEQUENCE [LARGE SCALE GENOMIC DNA]</scope>
    <source>
        <strain evidence="10 11">DSM 105137</strain>
    </source>
</reference>
<evidence type="ECO:0000256" key="6">
    <source>
        <dbReference type="ARBA" id="ARBA00023034"/>
    </source>
</evidence>
<keyword evidence="8" id="KW-0961">Cell wall biogenesis/degradation</keyword>
<evidence type="ECO:0000256" key="8">
    <source>
        <dbReference type="ARBA" id="ARBA00023316"/>
    </source>
</evidence>
<keyword evidence="7 9" id="KW-0472">Membrane</keyword>
<dbReference type="Pfam" id="PF13641">
    <property type="entry name" value="Glyco_tranf_2_3"/>
    <property type="match status" value="1"/>
</dbReference>
<evidence type="ECO:0000256" key="1">
    <source>
        <dbReference type="ARBA" id="ARBA00004653"/>
    </source>
</evidence>
<dbReference type="PANTHER" id="PTHR32044:SF80">
    <property type="entry name" value="XYLOGLUCAN GLYCOSYLTRANSFERASE 2-RELATED"/>
    <property type="match status" value="1"/>
</dbReference>
<evidence type="ECO:0000256" key="4">
    <source>
        <dbReference type="ARBA" id="ARBA00022692"/>
    </source>
</evidence>
<evidence type="ECO:0000256" key="9">
    <source>
        <dbReference type="SAM" id="Phobius"/>
    </source>
</evidence>
<dbReference type="Gene3D" id="3.90.550.10">
    <property type="entry name" value="Spore Coat Polysaccharide Biosynthesis Protein SpsA, Chain A"/>
    <property type="match status" value="1"/>
</dbReference>
<dbReference type="GO" id="GO:0016757">
    <property type="term" value="F:glycosyltransferase activity"/>
    <property type="evidence" value="ECO:0007669"/>
    <property type="project" value="UniProtKB-KW"/>
</dbReference>